<dbReference type="InterPro" id="IPR044986">
    <property type="entry name" value="KIF15/KIN-12"/>
</dbReference>
<evidence type="ECO:0000256" key="4">
    <source>
        <dbReference type="ARBA" id="ARBA00023054"/>
    </source>
</evidence>
<dbReference type="GO" id="GO:0007018">
    <property type="term" value="P:microtubule-based movement"/>
    <property type="evidence" value="ECO:0007669"/>
    <property type="project" value="InterPro"/>
</dbReference>
<dbReference type="GO" id="GO:0005524">
    <property type="term" value="F:ATP binding"/>
    <property type="evidence" value="ECO:0007669"/>
    <property type="project" value="UniProtKB-KW"/>
</dbReference>
<dbReference type="PROSITE" id="PS50067">
    <property type="entry name" value="KINESIN_MOTOR_2"/>
    <property type="match status" value="1"/>
</dbReference>
<keyword evidence="3" id="KW-0067">ATP-binding</keyword>
<keyword evidence="2" id="KW-0547">Nucleotide-binding</keyword>
<feature type="domain" description="Kinesin motor" evidence="8">
    <location>
        <begin position="1"/>
        <end position="272"/>
    </location>
</feature>
<name>A0AAZ3SVU5_ONCTS</name>
<keyword evidence="10" id="KW-1185">Reference proteome</keyword>
<keyword evidence="1" id="KW-0493">Microtubule</keyword>
<dbReference type="SUPFAM" id="SSF52540">
    <property type="entry name" value="P-loop containing nucleoside triphosphate hydrolases"/>
    <property type="match status" value="1"/>
</dbReference>
<evidence type="ECO:0000256" key="5">
    <source>
        <dbReference type="ARBA" id="ARBA00023175"/>
    </source>
</evidence>
<dbReference type="InterPro" id="IPR027417">
    <property type="entry name" value="P-loop_NTPase"/>
</dbReference>
<evidence type="ECO:0000259" key="8">
    <source>
        <dbReference type="PROSITE" id="PS50067"/>
    </source>
</evidence>
<dbReference type="Proteomes" id="UP000694402">
    <property type="component" value="Unassembled WGS sequence"/>
</dbReference>
<evidence type="ECO:0000256" key="3">
    <source>
        <dbReference type="ARBA" id="ARBA00022840"/>
    </source>
</evidence>
<protein>
    <recommendedName>
        <fullName evidence="8">Kinesin motor domain-containing protein</fullName>
    </recommendedName>
</protein>
<dbReference type="Pfam" id="PF00225">
    <property type="entry name" value="Kinesin"/>
    <property type="match status" value="1"/>
</dbReference>
<evidence type="ECO:0000313" key="10">
    <source>
        <dbReference type="Proteomes" id="UP000694402"/>
    </source>
</evidence>
<dbReference type="InterPro" id="IPR001752">
    <property type="entry name" value="Kinesin_motor_dom"/>
</dbReference>
<keyword evidence="4" id="KW-0175">Coiled coil</keyword>
<dbReference type="PANTHER" id="PTHR37739:SF8">
    <property type="entry name" value="KINESIN-LIKE PROTEIN KIN-12D"/>
    <property type="match status" value="1"/>
</dbReference>
<gene>
    <name evidence="9" type="primary">CNMD</name>
</gene>
<dbReference type="AlphaFoldDB" id="A0AAZ3SVU5"/>
<dbReference type="GO" id="GO:0005874">
    <property type="term" value="C:microtubule"/>
    <property type="evidence" value="ECO:0007669"/>
    <property type="project" value="UniProtKB-KW"/>
</dbReference>
<evidence type="ECO:0000256" key="1">
    <source>
        <dbReference type="ARBA" id="ARBA00022701"/>
    </source>
</evidence>
<dbReference type="GeneTree" id="ENSGT00940000156463"/>
<dbReference type="SMART" id="SM00129">
    <property type="entry name" value="KISc"/>
    <property type="match status" value="1"/>
</dbReference>
<reference evidence="10" key="1">
    <citation type="journal article" date="2018" name="PLoS ONE">
        <title>Chinook salmon (Oncorhynchus tshawytscha) genome and transcriptome.</title>
        <authorList>
            <person name="Christensen K.A."/>
            <person name="Leong J.S."/>
            <person name="Sakhrani D."/>
            <person name="Biagi C.A."/>
            <person name="Minkley D.R."/>
            <person name="Withler R.E."/>
            <person name="Rondeau E.B."/>
            <person name="Koop B.F."/>
            <person name="Devlin R.H."/>
        </authorList>
    </citation>
    <scope>NUCLEOTIDE SEQUENCE [LARGE SCALE GENOMIC DNA]</scope>
</reference>
<dbReference type="GO" id="GO:0003777">
    <property type="term" value="F:microtubule motor activity"/>
    <property type="evidence" value="ECO:0007669"/>
    <property type="project" value="InterPro"/>
</dbReference>
<reference evidence="9" key="2">
    <citation type="submission" date="2025-08" db="UniProtKB">
        <authorList>
            <consortium name="Ensembl"/>
        </authorList>
    </citation>
    <scope>IDENTIFICATION</scope>
</reference>
<evidence type="ECO:0000256" key="7">
    <source>
        <dbReference type="PROSITE-ProRule" id="PRU00283"/>
    </source>
</evidence>
<evidence type="ECO:0000256" key="6">
    <source>
        <dbReference type="ARBA" id="ARBA00034488"/>
    </source>
</evidence>
<dbReference type="Gene3D" id="3.40.850.10">
    <property type="entry name" value="Kinesin motor domain"/>
    <property type="match status" value="1"/>
</dbReference>
<keyword evidence="5" id="KW-0505">Motor protein</keyword>
<dbReference type="InterPro" id="IPR036961">
    <property type="entry name" value="Kinesin_motor_dom_sf"/>
</dbReference>
<dbReference type="PANTHER" id="PTHR37739">
    <property type="entry name" value="KINESIN-LIKE PROTEIN KIN-12D"/>
    <property type="match status" value="1"/>
</dbReference>
<comment type="similarity">
    <text evidence="6">Belongs to the TRAFAC class myosin-kinesin ATPase superfamily. Kinesin family. KIN-12 subfamily.</text>
</comment>
<organism evidence="9 10">
    <name type="scientific">Oncorhynchus tshawytscha</name>
    <name type="common">Chinook salmon</name>
    <name type="synonym">Salmo tshawytscha</name>
    <dbReference type="NCBI Taxonomy" id="74940"/>
    <lineage>
        <taxon>Eukaryota</taxon>
        <taxon>Metazoa</taxon>
        <taxon>Chordata</taxon>
        <taxon>Craniata</taxon>
        <taxon>Vertebrata</taxon>
        <taxon>Euteleostomi</taxon>
        <taxon>Actinopterygii</taxon>
        <taxon>Neopterygii</taxon>
        <taxon>Teleostei</taxon>
        <taxon>Protacanthopterygii</taxon>
        <taxon>Salmoniformes</taxon>
        <taxon>Salmonidae</taxon>
        <taxon>Salmoninae</taxon>
        <taxon>Oncorhynchus</taxon>
    </lineage>
</organism>
<evidence type="ECO:0000256" key="2">
    <source>
        <dbReference type="ARBA" id="ARBA00022741"/>
    </source>
</evidence>
<comment type="caution">
    <text evidence="7">Lacks conserved residue(s) required for the propagation of feature annotation.</text>
</comment>
<reference evidence="9" key="3">
    <citation type="submission" date="2025-09" db="UniProtKB">
        <authorList>
            <consortium name="Ensembl"/>
        </authorList>
    </citation>
    <scope>IDENTIFICATION</scope>
</reference>
<accession>A0AAZ3SVU5</accession>
<dbReference type="GO" id="GO:0008017">
    <property type="term" value="F:microtubule binding"/>
    <property type="evidence" value="ECO:0007669"/>
    <property type="project" value="InterPro"/>
</dbReference>
<dbReference type="Ensembl" id="ENSOTST00005186854.1">
    <property type="protein sequence ID" value="ENSOTSP00005157365.1"/>
    <property type="gene ID" value="ENSOTSG00005067834.1"/>
</dbReference>
<proteinExistence type="inferred from homology"/>
<sequence>TDMSCPASFGNLSNQIKLFVRVRPLIHGTSLTTDGYQGLCHLSEHHLPAHQAVARTFTYEHVADVDVTQVCFGGQTVTVAVCLISTTSLMTNRGGGIIPLCFEYLLFLISKEVERSGNAKSFLCNCSFIEIYNEQVYDLLDSASANLFLRENIKKRVFVEGAVEHFVTSAAEAYQVLSIGWCNRRVASISMNRESSRSYAGFTMTLQSKEAAGGGEHPHIPAELGGPGWVGEAEREAHTHTHARLERQISPPCRLWDSNQWPFSYCPNILNH</sequence>
<evidence type="ECO:0000313" key="9">
    <source>
        <dbReference type="Ensembl" id="ENSOTSP00005157365.1"/>
    </source>
</evidence>